<accession>G5SPQ1</accession>
<evidence type="ECO:0000259" key="1">
    <source>
        <dbReference type="Pfam" id="PF04326"/>
    </source>
</evidence>
<dbReference type="eggNOG" id="COG2865">
    <property type="taxonomic scope" value="Bacteria"/>
</dbReference>
<dbReference type="GeneID" id="93556913"/>
<sequence>MSITKDYIRGLLGDLENDSVERTISTTNTDKFGQAICAFANDLPCNNHPGYLIIGAEDDGSLHPIHVTDELLKNIAGIRTDGNIQPQPSMTVQKLTFPEGDIVVVEVYPTKMPPVKYKGRIWVRIGPRKGVANEDDERRLYEKRVANIKTFDAMPCIGATVDDLDIAMFRQLYLPKAVPEDVLREDGRDVELQLQSLGFFDKRYGCPTYAGILFFGKQVERFLPGAYIQYVRFGGKGRESEVKSEYKFAGNLCEVLFRLDTFVDTSIINRRPVPISALREKTLMDYPHWATRELLMNAICHRTYESNGPIQFYQYNDRIELMNPGGLYGKVNAQNFPFVNDYRNPVIAEAMKVLGFVNRFSRGIIRVKEELKENGNGEPEFSLDLGTAFLVVEPISAEALKYYPSEEKSEEKSEE</sequence>
<feature type="domain" description="Schlafen AlbA-2" evidence="1">
    <location>
        <begin position="16"/>
        <end position="129"/>
    </location>
</feature>
<dbReference type="STRING" id="762968.HMPREF9441_01334"/>
<dbReference type="Gene3D" id="3.30.950.30">
    <property type="entry name" value="Schlafen, AAA domain"/>
    <property type="match status" value="1"/>
</dbReference>
<dbReference type="Pfam" id="PF13749">
    <property type="entry name" value="HATPase_c_4"/>
    <property type="match status" value="1"/>
</dbReference>
<feature type="non-terminal residue" evidence="2">
    <location>
        <position position="415"/>
    </location>
</feature>
<dbReference type="EMBL" id="AFFY01000017">
    <property type="protein sequence ID" value="EHH00950.1"/>
    <property type="molecule type" value="Genomic_DNA"/>
</dbReference>
<dbReference type="InterPro" id="IPR007421">
    <property type="entry name" value="Schlafen_AlbA_2_dom"/>
</dbReference>
<keyword evidence="3" id="KW-1185">Reference proteome</keyword>
<gene>
    <name evidence="2" type="ORF">HMPREF9441_01334</name>
</gene>
<dbReference type="Pfam" id="PF04326">
    <property type="entry name" value="SLFN_AlbA_2"/>
    <property type="match status" value="1"/>
</dbReference>
<dbReference type="Proteomes" id="UP000003598">
    <property type="component" value="Unassembled WGS sequence"/>
</dbReference>
<organism evidence="2 3">
    <name type="scientific">Paraprevotella clara YIT 11840</name>
    <dbReference type="NCBI Taxonomy" id="762968"/>
    <lineage>
        <taxon>Bacteria</taxon>
        <taxon>Pseudomonadati</taxon>
        <taxon>Bacteroidota</taxon>
        <taxon>Bacteroidia</taxon>
        <taxon>Bacteroidales</taxon>
        <taxon>Prevotellaceae</taxon>
        <taxon>Paraprevotella</taxon>
    </lineage>
</organism>
<dbReference type="InterPro" id="IPR038475">
    <property type="entry name" value="RecG_C_sf"/>
</dbReference>
<evidence type="ECO:0000313" key="3">
    <source>
        <dbReference type="Proteomes" id="UP000003598"/>
    </source>
</evidence>
<dbReference type="AlphaFoldDB" id="G5SPQ1"/>
<dbReference type="Gene3D" id="3.30.565.60">
    <property type="match status" value="1"/>
</dbReference>
<dbReference type="HOGENOM" id="CLU_024970_3_3_10"/>
<dbReference type="RefSeq" id="WP_008619013.1">
    <property type="nucleotide sequence ID" value="NZ_JH376593.1"/>
</dbReference>
<proteinExistence type="predicted"/>
<reference evidence="2 3" key="1">
    <citation type="submission" date="2011-03" db="EMBL/GenBank/DDBJ databases">
        <authorList>
            <person name="Weinstock G."/>
            <person name="Sodergren E."/>
            <person name="Clifton S."/>
            <person name="Fulton L."/>
            <person name="Fulton B."/>
            <person name="Courtney L."/>
            <person name="Fronick C."/>
            <person name="Harrison M."/>
            <person name="Strong C."/>
            <person name="Farmer C."/>
            <person name="Delahaunty K."/>
            <person name="Markovic C."/>
            <person name="Hall O."/>
            <person name="Minx P."/>
            <person name="Tomlinson C."/>
            <person name="Mitreva M."/>
            <person name="Hou S."/>
            <person name="Chen J."/>
            <person name="Wollam A."/>
            <person name="Pepin K.H."/>
            <person name="Johnson M."/>
            <person name="Bhonagiri V."/>
            <person name="Zhang X."/>
            <person name="Suruliraj S."/>
            <person name="Warren W."/>
            <person name="Chinwalla A."/>
            <person name="Mardis E.R."/>
            <person name="Wilson R.K."/>
        </authorList>
    </citation>
    <scope>NUCLEOTIDE SEQUENCE [LARGE SCALE GENOMIC DNA]</scope>
    <source>
        <strain evidence="2 3">YIT 11840</strain>
    </source>
</reference>
<comment type="caution">
    <text evidence="2">The sequence shown here is derived from an EMBL/GenBank/DDBJ whole genome shotgun (WGS) entry which is preliminary data.</text>
</comment>
<dbReference type="PANTHER" id="PTHR30595:SF6">
    <property type="entry name" value="SCHLAFEN ALBA-2 DOMAIN-CONTAINING PROTEIN"/>
    <property type="match status" value="1"/>
</dbReference>
<dbReference type="PANTHER" id="PTHR30595">
    <property type="entry name" value="GLPR-RELATED TRANSCRIPTIONAL REPRESSOR"/>
    <property type="match status" value="1"/>
</dbReference>
<evidence type="ECO:0000313" key="2">
    <source>
        <dbReference type="EMBL" id="EHH00950.1"/>
    </source>
</evidence>
<dbReference type="InterPro" id="IPR038461">
    <property type="entry name" value="Schlafen_AlbA_2_dom_sf"/>
</dbReference>
<name>G5SPQ1_9BACT</name>
<protein>
    <submittedName>
        <fullName evidence="2">Divergent AAA domain protein</fullName>
    </submittedName>
</protein>